<dbReference type="SUPFAM" id="SSF56300">
    <property type="entry name" value="Metallo-dependent phosphatases"/>
    <property type="match status" value="1"/>
</dbReference>
<proteinExistence type="predicted"/>
<accession>A0ABP1FJ14</accession>
<keyword evidence="3" id="KW-1185">Reference proteome</keyword>
<evidence type="ECO:0000313" key="2">
    <source>
        <dbReference type="EMBL" id="CAL5219194.1"/>
    </source>
</evidence>
<feature type="domain" description="Calcineurin-like phosphoesterase" evidence="1">
    <location>
        <begin position="60"/>
        <end position="160"/>
    </location>
</feature>
<sequence>MFEGWFGRRSSAYCSQQFPEVWTDFVDCFVDSVLAKGVTVPARYSPQEDVRPTFLPAVPRLVAIGDLHGDMQKARRAFRLGGLVDANDRWIGGTTTAVQVGDQLDRGDNEIQILYFLERLQREAEEAGGKLHVLNGNHETMNVAGRFTYATLPALASFYEWQAMHSWGANLKAKCGCDLKGKGPEAPPQVVPPRTSLDNTAASTARKTALEPGGAMTRRFLAAHPMALQIGSTLFVHGGVLPMHAKYGLERINEESRAWMNGSLPHMPSYLGGRQAVVWTRDFSAEDERRCDCGALQQALGMLPGAARMVVGHTIQEAGINSACDDRVFRIDVGLSKGCGNGEPQVLEILDDKEIRQLREGGPPKQYGHAELEQRGWLDRVTHWRGEAPEKQQHT</sequence>
<dbReference type="PANTHER" id="PTHR47680">
    <property type="entry name" value="SHEWANELLA-LIKE PROTEIN PHOSPHATASE 2"/>
    <property type="match status" value="1"/>
</dbReference>
<dbReference type="EMBL" id="CAXHTA020000002">
    <property type="protein sequence ID" value="CAL5219194.1"/>
    <property type="molecule type" value="Genomic_DNA"/>
</dbReference>
<organism evidence="2 3">
    <name type="scientific">Coccomyxa viridis</name>
    <dbReference type="NCBI Taxonomy" id="1274662"/>
    <lineage>
        <taxon>Eukaryota</taxon>
        <taxon>Viridiplantae</taxon>
        <taxon>Chlorophyta</taxon>
        <taxon>core chlorophytes</taxon>
        <taxon>Trebouxiophyceae</taxon>
        <taxon>Trebouxiophyceae incertae sedis</taxon>
        <taxon>Coccomyxaceae</taxon>
        <taxon>Coccomyxa</taxon>
    </lineage>
</organism>
<gene>
    <name evidence="2" type="primary">g982</name>
    <name evidence="2" type="ORF">VP750_LOCUS853</name>
</gene>
<evidence type="ECO:0000259" key="1">
    <source>
        <dbReference type="Pfam" id="PF00149"/>
    </source>
</evidence>
<protein>
    <submittedName>
        <fullName evidence="2">G982 protein</fullName>
    </submittedName>
</protein>
<evidence type="ECO:0000313" key="3">
    <source>
        <dbReference type="Proteomes" id="UP001497392"/>
    </source>
</evidence>
<comment type="caution">
    <text evidence="2">The sequence shown here is derived from an EMBL/GenBank/DDBJ whole genome shotgun (WGS) entry which is preliminary data.</text>
</comment>
<name>A0ABP1FJ14_9CHLO</name>
<dbReference type="Gene3D" id="3.60.21.10">
    <property type="match status" value="1"/>
</dbReference>
<reference evidence="2 3" key="1">
    <citation type="submission" date="2024-06" db="EMBL/GenBank/DDBJ databases">
        <authorList>
            <person name="Kraege A."/>
            <person name="Thomma B."/>
        </authorList>
    </citation>
    <scope>NUCLEOTIDE SEQUENCE [LARGE SCALE GENOMIC DNA]</scope>
</reference>
<dbReference type="Pfam" id="PF00149">
    <property type="entry name" value="Metallophos"/>
    <property type="match status" value="1"/>
</dbReference>
<dbReference type="InterPro" id="IPR004843">
    <property type="entry name" value="Calcineurin-like_PHP"/>
</dbReference>
<dbReference type="Proteomes" id="UP001497392">
    <property type="component" value="Unassembled WGS sequence"/>
</dbReference>
<dbReference type="PANTHER" id="PTHR47680:SF2">
    <property type="entry name" value="SHEWANELLA-LIKE PROTEIN PHOSPHATASE 2"/>
    <property type="match status" value="1"/>
</dbReference>
<dbReference type="InterPro" id="IPR029052">
    <property type="entry name" value="Metallo-depent_PP-like"/>
</dbReference>